<dbReference type="Proteomes" id="UP001597351">
    <property type="component" value="Unassembled WGS sequence"/>
</dbReference>
<keyword evidence="7 12" id="KW-0812">Transmembrane</keyword>
<keyword evidence="9 12" id="KW-1133">Transmembrane helix</keyword>
<evidence type="ECO:0000256" key="5">
    <source>
        <dbReference type="ARBA" id="ARBA00022553"/>
    </source>
</evidence>
<dbReference type="SUPFAM" id="SSF55874">
    <property type="entry name" value="ATPase domain of HSP90 chaperone/DNA topoisomerase II/histidine kinase"/>
    <property type="match status" value="1"/>
</dbReference>
<dbReference type="PANTHER" id="PTHR43047">
    <property type="entry name" value="TWO-COMPONENT HISTIDINE PROTEIN KINASE"/>
    <property type="match status" value="1"/>
</dbReference>
<dbReference type="EMBL" id="JBHUGD010000003">
    <property type="protein sequence ID" value="MFD1948548.1"/>
    <property type="molecule type" value="Genomic_DNA"/>
</dbReference>
<feature type="domain" description="Histidine kinase" evidence="13">
    <location>
        <begin position="699"/>
        <end position="918"/>
    </location>
</feature>
<evidence type="ECO:0000256" key="4">
    <source>
        <dbReference type="ARBA" id="ARBA00022475"/>
    </source>
</evidence>
<dbReference type="Pfam" id="PF13426">
    <property type="entry name" value="PAS_9"/>
    <property type="match status" value="1"/>
</dbReference>
<dbReference type="InterPro" id="IPR003661">
    <property type="entry name" value="HisK_dim/P_dom"/>
</dbReference>
<feature type="transmembrane region" description="Helical" evidence="12">
    <location>
        <begin position="155"/>
        <end position="173"/>
    </location>
</feature>
<keyword evidence="15" id="KW-0547">Nucleotide-binding</keyword>
<dbReference type="InterPro" id="IPR036097">
    <property type="entry name" value="HisK_dim/P_sf"/>
</dbReference>
<dbReference type="CDD" id="cd16922">
    <property type="entry name" value="HATPase_EvgS-ArcB-TorS-like"/>
    <property type="match status" value="1"/>
</dbReference>
<evidence type="ECO:0000256" key="1">
    <source>
        <dbReference type="ARBA" id="ARBA00000085"/>
    </source>
</evidence>
<dbReference type="Pfam" id="PF02518">
    <property type="entry name" value="HATPase_c"/>
    <property type="match status" value="1"/>
</dbReference>
<feature type="transmembrane region" description="Helical" evidence="12">
    <location>
        <begin position="268"/>
        <end position="286"/>
    </location>
</feature>
<dbReference type="CDD" id="cd00130">
    <property type="entry name" value="PAS"/>
    <property type="match status" value="2"/>
</dbReference>
<comment type="caution">
    <text evidence="15">The sequence shown here is derived from an EMBL/GenBank/DDBJ whole genome shotgun (WGS) entry which is preliminary data.</text>
</comment>
<reference evidence="16" key="1">
    <citation type="journal article" date="2019" name="Int. J. Syst. Evol. Microbiol.">
        <title>The Global Catalogue of Microorganisms (GCM) 10K type strain sequencing project: providing services to taxonomists for standard genome sequencing and annotation.</title>
        <authorList>
            <consortium name="The Broad Institute Genomics Platform"/>
            <consortium name="The Broad Institute Genome Sequencing Center for Infectious Disease"/>
            <person name="Wu L."/>
            <person name="Ma J."/>
        </authorList>
    </citation>
    <scope>NUCLEOTIDE SEQUENCE [LARGE SCALE GENOMIC DNA]</scope>
    <source>
        <strain evidence="16">CGMCC 1.12477</strain>
    </source>
</reference>
<evidence type="ECO:0000256" key="6">
    <source>
        <dbReference type="ARBA" id="ARBA00022679"/>
    </source>
</evidence>
<name>A0ABW4TSW3_9ACTN</name>
<dbReference type="PRINTS" id="PR00344">
    <property type="entry name" value="BCTRLSENSOR"/>
</dbReference>
<dbReference type="InterPro" id="IPR005467">
    <property type="entry name" value="His_kinase_dom"/>
</dbReference>
<evidence type="ECO:0000256" key="11">
    <source>
        <dbReference type="ARBA" id="ARBA00023136"/>
    </source>
</evidence>
<keyword evidence="10" id="KW-0902">Two-component regulatory system</keyword>
<keyword evidence="4" id="KW-1003">Cell membrane</keyword>
<dbReference type="InterPro" id="IPR007895">
    <property type="entry name" value="MASE1"/>
</dbReference>
<dbReference type="RefSeq" id="WP_343920709.1">
    <property type="nucleotide sequence ID" value="NZ_BAAAJT010000002.1"/>
</dbReference>
<protein>
    <recommendedName>
        <fullName evidence="3">histidine kinase</fullName>
        <ecNumber evidence="3">2.7.13.3</ecNumber>
    </recommendedName>
</protein>
<keyword evidence="6" id="KW-0808">Transferase</keyword>
<dbReference type="SMART" id="SM00387">
    <property type="entry name" value="HATPase_c"/>
    <property type="match status" value="1"/>
</dbReference>
<evidence type="ECO:0000256" key="12">
    <source>
        <dbReference type="SAM" id="Phobius"/>
    </source>
</evidence>
<feature type="transmembrane region" description="Helical" evidence="12">
    <location>
        <begin position="12"/>
        <end position="31"/>
    </location>
</feature>
<feature type="transmembrane region" description="Helical" evidence="12">
    <location>
        <begin position="230"/>
        <end position="248"/>
    </location>
</feature>
<feature type="transmembrane region" description="Helical" evidence="12">
    <location>
        <begin position="83"/>
        <end position="102"/>
    </location>
</feature>
<sequence length="919" mass="98136">MTVGGRLRTPVALAVGLAAVYLLGTGAVWFTPTHGSVAYWWPAAGVSVALVALVPRAWWPTAAAGIAAVSMLANVSGGRAWEVAAAFGVANAVEAVVAGLMLKDERGRLIQLDDMRHFVRLVAAAVAGAASIGVLAALTVVVADGGSFAETLRNVFTSHAAATLAIVPVAMTWRLRTAVGARWEYVVQISLLTAVTLTAFVPEHSLPVAAIGMPFLVWAALRLDPRTVALELLANAVVTIVLTAAGRGPYGDAGPDGPFPLQVGASLVLGYILTVALVALPLTLAVTQRARVLEELTGSERLFRRNFTESLTGMLLLAQRGNRLEIIDANNTARELLDEPGHSVVGRYFDRVLKAPGELRGVTQTMLEGELDGWRGRVQLAHRPGSQVEISISQISTQPEVTFAAQLLDVSALHQSMARAQDAEQLATTLLDTARCIMMLTDLDGTVLRVNQATTVLTGFSEEQILGHPFWATVVVEHRADAVKEMFAERSALAPHRETDVRTIGGEQLRVVWSTEVIRDDDGRARFGVLTGVDVTAERASAGLTANLFQAGISTAIIGLDSQGRIKLVNPGAASLLGATTEDLRGRPFTELLDPTELAERGNGESGWRALTASLDGSGESLARDWTWLSRQGRRRTVEMTLSGGGSQFGPQAGFLVLARDVTEQRHGQMMLMAALEKERMAADRLRQLDAAKNEFVSTVSHELRTPVTSIVGYTEMLADGSPVPPHDQQMPLLDTIARNGARLITLCNDLLALAGLDTGGTVWDRSVVDLCDITRHTEDSMRPLLRDRDLTLDVELSRTPVRVLGDAVQLERVVLNLLSNAVKFTPDGGRVSVRVWADGDEARLVVVDTGIGIPEAEQDSLFQKFFRASSAQAMAIQGTGLGLSIVAGIVAAHGGRIGVESAPGRGSTFSVRFPLHQD</sequence>
<accession>A0ABW4TSW3</accession>
<keyword evidence="5" id="KW-0597">Phosphoprotein</keyword>
<dbReference type="Pfam" id="PF08448">
    <property type="entry name" value="PAS_4"/>
    <property type="match status" value="1"/>
</dbReference>
<dbReference type="InterPro" id="IPR000014">
    <property type="entry name" value="PAS"/>
</dbReference>
<organism evidence="15 16">
    <name type="scientific">Nocardioides aestuarii</name>
    <dbReference type="NCBI Taxonomy" id="252231"/>
    <lineage>
        <taxon>Bacteria</taxon>
        <taxon>Bacillati</taxon>
        <taxon>Actinomycetota</taxon>
        <taxon>Actinomycetes</taxon>
        <taxon>Propionibacteriales</taxon>
        <taxon>Nocardioidaceae</taxon>
        <taxon>Nocardioides</taxon>
    </lineage>
</organism>
<evidence type="ECO:0000256" key="9">
    <source>
        <dbReference type="ARBA" id="ARBA00022989"/>
    </source>
</evidence>
<dbReference type="SUPFAM" id="SSF55785">
    <property type="entry name" value="PYP-like sensor domain (PAS domain)"/>
    <property type="match status" value="3"/>
</dbReference>
<evidence type="ECO:0000256" key="2">
    <source>
        <dbReference type="ARBA" id="ARBA00004651"/>
    </source>
</evidence>
<evidence type="ECO:0000256" key="7">
    <source>
        <dbReference type="ARBA" id="ARBA00022692"/>
    </source>
</evidence>
<dbReference type="Gene3D" id="3.30.565.10">
    <property type="entry name" value="Histidine kinase-like ATPase, C-terminal domain"/>
    <property type="match status" value="1"/>
</dbReference>
<feature type="domain" description="PAS" evidence="14">
    <location>
        <begin position="541"/>
        <end position="595"/>
    </location>
</feature>
<evidence type="ECO:0000313" key="16">
    <source>
        <dbReference type="Proteomes" id="UP001597351"/>
    </source>
</evidence>
<dbReference type="InterPro" id="IPR036890">
    <property type="entry name" value="HATPase_C_sf"/>
</dbReference>
<dbReference type="SUPFAM" id="SSF47384">
    <property type="entry name" value="Homodimeric domain of signal transducing histidine kinase"/>
    <property type="match status" value="1"/>
</dbReference>
<dbReference type="Gene3D" id="1.10.287.130">
    <property type="match status" value="1"/>
</dbReference>
<dbReference type="SMART" id="SM00091">
    <property type="entry name" value="PAS"/>
    <property type="match status" value="3"/>
</dbReference>
<dbReference type="Pfam" id="PF00512">
    <property type="entry name" value="HisKA"/>
    <property type="match status" value="1"/>
</dbReference>
<dbReference type="CDD" id="cd00082">
    <property type="entry name" value="HisKA"/>
    <property type="match status" value="1"/>
</dbReference>
<comment type="subcellular location">
    <subcellularLocation>
        <location evidence="2">Cell membrane</location>
        <topology evidence="2">Multi-pass membrane protein</topology>
    </subcellularLocation>
</comment>
<dbReference type="Gene3D" id="3.30.450.20">
    <property type="entry name" value="PAS domain"/>
    <property type="match status" value="2"/>
</dbReference>
<feature type="transmembrane region" description="Helical" evidence="12">
    <location>
        <begin position="37"/>
        <end position="54"/>
    </location>
</feature>
<dbReference type="InterPro" id="IPR004358">
    <property type="entry name" value="Sig_transdc_His_kin-like_C"/>
</dbReference>
<keyword evidence="11 12" id="KW-0472">Membrane</keyword>
<dbReference type="PROSITE" id="PS50112">
    <property type="entry name" value="PAS"/>
    <property type="match status" value="2"/>
</dbReference>
<dbReference type="SMART" id="SM00388">
    <property type="entry name" value="HisKA"/>
    <property type="match status" value="1"/>
</dbReference>
<evidence type="ECO:0000256" key="8">
    <source>
        <dbReference type="ARBA" id="ARBA00022777"/>
    </source>
</evidence>
<dbReference type="PANTHER" id="PTHR43047:SF72">
    <property type="entry name" value="OSMOSENSING HISTIDINE PROTEIN KINASE SLN1"/>
    <property type="match status" value="1"/>
</dbReference>
<evidence type="ECO:0000256" key="10">
    <source>
        <dbReference type="ARBA" id="ARBA00023012"/>
    </source>
</evidence>
<dbReference type="Pfam" id="PF05231">
    <property type="entry name" value="MASE1"/>
    <property type="match status" value="1"/>
</dbReference>
<dbReference type="GO" id="GO:0005524">
    <property type="term" value="F:ATP binding"/>
    <property type="evidence" value="ECO:0007669"/>
    <property type="project" value="UniProtKB-KW"/>
</dbReference>
<evidence type="ECO:0000313" key="15">
    <source>
        <dbReference type="EMBL" id="MFD1948548.1"/>
    </source>
</evidence>
<evidence type="ECO:0000259" key="13">
    <source>
        <dbReference type="PROSITE" id="PS50109"/>
    </source>
</evidence>
<evidence type="ECO:0000256" key="3">
    <source>
        <dbReference type="ARBA" id="ARBA00012438"/>
    </source>
</evidence>
<gene>
    <name evidence="15" type="ORF">ACFSDE_17220</name>
</gene>
<keyword evidence="16" id="KW-1185">Reference proteome</keyword>
<comment type="catalytic activity">
    <reaction evidence="1">
        <text>ATP + protein L-histidine = ADP + protein N-phospho-L-histidine.</text>
        <dbReference type="EC" id="2.7.13.3"/>
    </reaction>
</comment>
<dbReference type="EC" id="2.7.13.3" evidence="3"/>
<dbReference type="InterPro" id="IPR003594">
    <property type="entry name" value="HATPase_dom"/>
</dbReference>
<dbReference type="InterPro" id="IPR013656">
    <property type="entry name" value="PAS_4"/>
</dbReference>
<keyword evidence="15" id="KW-0067">ATP-binding</keyword>
<feature type="transmembrane region" description="Helical" evidence="12">
    <location>
        <begin position="122"/>
        <end position="143"/>
    </location>
</feature>
<feature type="domain" description="PAS" evidence="14">
    <location>
        <begin position="423"/>
        <end position="496"/>
    </location>
</feature>
<evidence type="ECO:0000259" key="14">
    <source>
        <dbReference type="PROSITE" id="PS50112"/>
    </source>
</evidence>
<dbReference type="PROSITE" id="PS50109">
    <property type="entry name" value="HIS_KIN"/>
    <property type="match status" value="1"/>
</dbReference>
<dbReference type="NCBIfam" id="TIGR00229">
    <property type="entry name" value="sensory_box"/>
    <property type="match status" value="2"/>
</dbReference>
<dbReference type="InterPro" id="IPR035965">
    <property type="entry name" value="PAS-like_dom_sf"/>
</dbReference>
<proteinExistence type="predicted"/>
<keyword evidence="8" id="KW-0418">Kinase</keyword>